<gene>
    <name evidence="9" type="ORF">DPN68_04935</name>
</gene>
<comment type="catalytic activity">
    <reaction evidence="1">
        <text>ATP + protein L-histidine = ADP + protein N-phospho-L-histidine.</text>
        <dbReference type="EC" id="2.7.13.3"/>
    </reaction>
</comment>
<dbReference type="Pfam" id="PF00512">
    <property type="entry name" value="HisKA"/>
    <property type="match status" value="1"/>
</dbReference>
<name>A0A365P302_9FLAO</name>
<evidence type="ECO:0000256" key="6">
    <source>
        <dbReference type="PROSITE-ProRule" id="PRU00339"/>
    </source>
</evidence>
<dbReference type="Gene3D" id="1.25.40.10">
    <property type="entry name" value="Tetratricopeptide repeat domain"/>
    <property type="match status" value="2"/>
</dbReference>
<accession>A0A365P302</accession>
<dbReference type="AlphaFoldDB" id="A0A365P302"/>
<dbReference type="EMBL" id="QLST01000005">
    <property type="protein sequence ID" value="RBA28739.1"/>
    <property type="molecule type" value="Genomic_DNA"/>
</dbReference>
<dbReference type="SMART" id="SM00388">
    <property type="entry name" value="HisKA"/>
    <property type="match status" value="1"/>
</dbReference>
<dbReference type="Pfam" id="PF00072">
    <property type="entry name" value="Response_reg"/>
    <property type="match status" value="1"/>
</dbReference>
<dbReference type="InterPro" id="IPR001789">
    <property type="entry name" value="Sig_transdc_resp-reg_receiver"/>
</dbReference>
<dbReference type="SUPFAM" id="SSF47384">
    <property type="entry name" value="Homodimeric domain of signal transducing histidine kinase"/>
    <property type="match status" value="1"/>
</dbReference>
<dbReference type="EC" id="2.7.13.3" evidence="2"/>
<comment type="caution">
    <text evidence="9">The sequence shown here is derived from an EMBL/GenBank/DDBJ whole genome shotgun (WGS) entry which is preliminary data.</text>
</comment>
<dbReference type="SUPFAM" id="SSF52172">
    <property type="entry name" value="CheY-like"/>
    <property type="match status" value="1"/>
</dbReference>
<dbReference type="Pfam" id="PF02518">
    <property type="entry name" value="HATPase_c"/>
    <property type="match status" value="1"/>
</dbReference>
<dbReference type="PROSITE" id="PS50110">
    <property type="entry name" value="RESPONSE_REGULATORY"/>
    <property type="match status" value="1"/>
</dbReference>
<evidence type="ECO:0000259" key="7">
    <source>
        <dbReference type="PROSITE" id="PS50109"/>
    </source>
</evidence>
<dbReference type="PROSITE" id="PS50005">
    <property type="entry name" value="TPR"/>
    <property type="match status" value="3"/>
</dbReference>
<evidence type="ECO:0000256" key="2">
    <source>
        <dbReference type="ARBA" id="ARBA00012438"/>
    </source>
</evidence>
<proteinExistence type="predicted"/>
<dbReference type="InterPro" id="IPR005467">
    <property type="entry name" value="His_kinase_dom"/>
</dbReference>
<evidence type="ECO:0000259" key="8">
    <source>
        <dbReference type="PROSITE" id="PS50110"/>
    </source>
</evidence>
<dbReference type="InterPro" id="IPR011006">
    <property type="entry name" value="CheY-like_superfamily"/>
</dbReference>
<dbReference type="SUPFAM" id="SSF48452">
    <property type="entry name" value="TPR-like"/>
    <property type="match status" value="1"/>
</dbReference>
<dbReference type="SMART" id="SM00028">
    <property type="entry name" value="TPR"/>
    <property type="match status" value="4"/>
</dbReference>
<feature type="domain" description="Histidine kinase" evidence="7">
    <location>
        <begin position="382"/>
        <end position="603"/>
    </location>
</feature>
<dbReference type="InterPro" id="IPR036890">
    <property type="entry name" value="HATPase_C_sf"/>
</dbReference>
<dbReference type="SUPFAM" id="SSF55874">
    <property type="entry name" value="ATPase domain of HSP90 chaperone/DNA topoisomerase II/histidine kinase"/>
    <property type="match status" value="1"/>
</dbReference>
<evidence type="ECO:0000256" key="4">
    <source>
        <dbReference type="ARBA" id="ARBA00023012"/>
    </source>
</evidence>
<organism evidence="9 10">
    <name type="scientific">Flavobacterium tibetense</name>
    <dbReference type="NCBI Taxonomy" id="2233533"/>
    <lineage>
        <taxon>Bacteria</taxon>
        <taxon>Pseudomonadati</taxon>
        <taxon>Bacteroidota</taxon>
        <taxon>Flavobacteriia</taxon>
        <taxon>Flavobacteriales</taxon>
        <taxon>Flavobacteriaceae</taxon>
        <taxon>Flavobacterium</taxon>
    </lineage>
</organism>
<protein>
    <recommendedName>
        <fullName evidence="2">histidine kinase</fullName>
        <ecNumber evidence="2">2.7.13.3</ecNumber>
    </recommendedName>
</protein>
<feature type="repeat" description="TPR" evidence="6">
    <location>
        <begin position="204"/>
        <end position="237"/>
    </location>
</feature>
<dbReference type="CDD" id="cd17546">
    <property type="entry name" value="REC_hyHK_CKI1_RcsC-like"/>
    <property type="match status" value="1"/>
</dbReference>
<dbReference type="Gene3D" id="3.40.50.2300">
    <property type="match status" value="1"/>
</dbReference>
<dbReference type="FunFam" id="3.30.565.10:FF:000010">
    <property type="entry name" value="Sensor histidine kinase RcsC"/>
    <property type="match status" value="1"/>
</dbReference>
<dbReference type="PANTHER" id="PTHR45339">
    <property type="entry name" value="HYBRID SIGNAL TRANSDUCTION HISTIDINE KINASE J"/>
    <property type="match status" value="1"/>
</dbReference>
<keyword evidence="3 5" id="KW-0597">Phosphoprotein</keyword>
<dbReference type="InterPro" id="IPR003594">
    <property type="entry name" value="HATPase_dom"/>
</dbReference>
<reference evidence="9 10" key="1">
    <citation type="submission" date="2018-06" db="EMBL/GenBank/DDBJ databases">
        <title>Flavobacterium tibetense sp. nov., isolated from a wetland YonghuCo on Tibetan Plateau.</title>
        <authorList>
            <person name="Xing P."/>
            <person name="Phurbu D."/>
            <person name="Lu H."/>
        </authorList>
    </citation>
    <scope>NUCLEOTIDE SEQUENCE [LARGE SCALE GENOMIC DNA]</scope>
    <source>
        <strain evidence="9 10">YH5</strain>
    </source>
</reference>
<dbReference type="PRINTS" id="PR00344">
    <property type="entry name" value="BCTRLSENSOR"/>
</dbReference>
<dbReference type="InterPro" id="IPR011990">
    <property type="entry name" value="TPR-like_helical_dom_sf"/>
</dbReference>
<dbReference type="SMART" id="SM00448">
    <property type="entry name" value="REC"/>
    <property type="match status" value="1"/>
</dbReference>
<dbReference type="Pfam" id="PF13181">
    <property type="entry name" value="TPR_8"/>
    <property type="match status" value="1"/>
</dbReference>
<dbReference type="InterPro" id="IPR019734">
    <property type="entry name" value="TPR_rpt"/>
</dbReference>
<dbReference type="Gene3D" id="3.30.565.10">
    <property type="entry name" value="Histidine kinase-like ATPase, C-terminal domain"/>
    <property type="match status" value="1"/>
</dbReference>
<keyword evidence="10" id="KW-1185">Reference proteome</keyword>
<dbReference type="SMART" id="SM00387">
    <property type="entry name" value="HATPase_c"/>
    <property type="match status" value="1"/>
</dbReference>
<evidence type="ECO:0000313" key="10">
    <source>
        <dbReference type="Proteomes" id="UP000253319"/>
    </source>
</evidence>
<feature type="modified residue" description="4-aspartylphosphate" evidence="5">
    <location>
        <position position="677"/>
    </location>
</feature>
<dbReference type="GO" id="GO:0000155">
    <property type="term" value="F:phosphorelay sensor kinase activity"/>
    <property type="evidence" value="ECO:0007669"/>
    <property type="project" value="InterPro"/>
</dbReference>
<feature type="repeat" description="TPR" evidence="6">
    <location>
        <begin position="124"/>
        <end position="157"/>
    </location>
</feature>
<feature type="domain" description="Response regulatory" evidence="8">
    <location>
        <begin position="628"/>
        <end position="742"/>
    </location>
</feature>
<keyword evidence="6" id="KW-0802">TPR repeat</keyword>
<dbReference type="InterPro" id="IPR036097">
    <property type="entry name" value="HisK_dim/P_sf"/>
</dbReference>
<evidence type="ECO:0000256" key="3">
    <source>
        <dbReference type="ARBA" id="ARBA00022553"/>
    </source>
</evidence>
<evidence type="ECO:0000256" key="5">
    <source>
        <dbReference type="PROSITE-ProRule" id="PRU00169"/>
    </source>
</evidence>
<keyword evidence="9" id="KW-0418">Kinase</keyword>
<feature type="repeat" description="TPR" evidence="6">
    <location>
        <begin position="84"/>
        <end position="117"/>
    </location>
</feature>
<evidence type="ECO:0000256" key="1">
    <source>
        <dbReference type="ARBA" id="ARBA00000085"/>
    </source>
</evidence>
<evidence type="ECO:0000313" key="9">
    <source>
        <dbReference type="EMBL" id="RBA28739.1"/>
    </source>
</evidence>
<dbReference type="PANTHER" id="PTHR45339:SF1">
    <property type="entry name" value="HYBRID SIGNAL TRANSDUCTION HISTIDINE KINASE J"/>
    <property type="match status" value="1"/>
</dbReference>
<dbReference type="InterPro" id="IPR003661">
    <property type="entry name" value="HisK_dim/P_dom"/>
</dbReference>
<dbReference type="CDD" id="cd00082">
    <property type="entry name" value="HisKA"/>
    <property type="match status" value="1"/>
</dbReference>
<dbReference type="Pfam" id="PF13424">
    <property type="entry name" value="TPR_12"/>
    <property type="match status" value="1"/>
</dbReference>
<keyword evidence="4" id="KW-0902">Two-component regulatory system</keyword>
<sequence>MVNYLVKIIHLKKFFCLILLTTAFIIGKAQPLYKEVAQINDSVDYYLEIAIFNKEDKKSYNKAIIYTEKAIDYAKNEKLEHKLGDCYLVLGRIYYDLNKLDDAIENFIRSINIYTKKEANYNLAFAYYNLGKCYLESNKIELSEIYFKKATNIYEKLNLKDAIQLINLQKGIIQKNKKQYEAASKLFQNVIDNIETEALLDVEVEAFLLLGEIETEKGNPYKAIEFLESALKLNASGNNNTNLQQRILKDLMQAYKNIDQFSKSQFYAEKYIQISDSIGNFFNTSLYENAYDKIQFDKQLQTIQQLDEEKKSQQKTLRFSKLISILSIALISILSLLSLSLFKNNKIRINTNKLLKEKNKELIKEKEKAELASKTRSEFLATVSHELRTPLNAINGITYLLLQENPKESQMNYLKSLEFSGNYLLNFINDILEINRLESDKVQIEKISFNINELVENLSTSFNEFTNENNVTFHVSIDKSIKNLIVGDITKLSQVLINLINNAIKFSKNGDVWLNIKNTHQTENQITLFFEVKDNGIGIPFEKQESIFESFSQGSVEINRTYGGTGLGLSIVKKLIELLDSTIKLQSEPNKGTAFTFEITFDKGNSLENTSSEEVTTRVDGKTFKNKNVLLVEDNKINQMITCKMLERKAINCTIIDNGEEAIEHLKTNTYDLVLMDVHLPGINGTEATAIIRTFDTKTPIIALTAISLNENREMLLSYGMNEVITKPFVPEDFYTVLASYLTKTEE</sequence>
<dbReference type="Gene3D" id="1.10.287.130">
    <property type="match status" value="1"/>
</dbReference>
<dbReference type="CDD" id="cd16922">
    <property type="entry name" value="HATPase_EvgS-ArcB-TorS-like"/>
    <property type="match status" value="1"/>
</dbReference>
<dbReference type="InterPro" id="IPR004358">
    <property type="entry name" value="Sig_transdc_His_kin-like_C"/>
</dbReference>
<dbReference type="PROSITE" id="PS50109">
    <property type="entry name" value="HIS_KIN"/>
    <property type="match status" value="1"/>
</dbReference>
<dbReference type="Proteomes" id="UP000253319">
    <property type="component" value="Unassembled WGS sequence"/>
</dbReference>
<keyword evidence="9" id="KW-0808">Transferase</keyword>